<reference evidence="1 2" key="1">
    <citation type="submission" date="2020-10" db="EMBL/GenBank/DDBJ databases">
        <title>Plant Genome Project.</title>
        <authorList>
            <person name="Zhang R.-G."/>
        </authorList>
    </citation>
    <scope>NUCLEOTIDE SEQUENCE [LARGE SCALE GENOMIC DNA]</scope>
    <source>
        <strain evidence="1">FAFU-HL-1</strain>
        <tissue evidence="1">Leaf</tissue>
    </source>
</reference>
<gene>
    <name evidence="1" type="ORF">SADUNF_Sadunf12G0048500</name>
</gene>
<proteinExistence type="predicted"/>
<dbReference type="AlphaFoldDB" id="A0A835JII9"/>
<evidence type="ECO:0000313" key="1">
    <source>
        <dbReference type="EMBL" id="KAF9671445.1"/>
    </source>
</evidence>
<sequence length="164" mass="17594">MRARSRSGVSTCSCSRGLLIRIVVTCTWWCISSHRVVRVNRLCACAPNCRPATPFPFSLRPYKGCGVVGFLCCLPTSAAFKCEGVPRCPRAPVKQTLAELDHVRSLVLSDVEHEASVGSSALLTAFSSFLCSIRLTSLPVSAQPLEFSATGIDGLCCRQGMLPG</sequence>
<name>A0A835JII9_9ROSI</name>
<dbReference type="Proteomes" id="UP000657918">
    <property type="component" value="Unassembled WGS sequence"/>
</dbReference>
<dbReference type="EMBL" id="JADGMS010000012">
    <property type="protein sequence ID" value="KAF9671445.1"/>
    <property type="molecule type" value="Genomic_DNA"/>
</dbReference>
<organism evidence="1 2">
    <name type="scientific">Salix dunnii</name>
    <dbReference type="NCBI Taxonomy" id="1413687"/>
    <lineage>
        <taxon>Eukaryota</taxon>
        <taxon>Viridiplantae</taxon>
        <taxon>Streptophyta</taxon>
        <taxon>Embryophyta</taxon>
        <taxon>Tracheophyta</taxon>
        <taxon>Spermatophyta</taxon>
        <taxon>Magnoliopsida</taxon>
        <taxon>eudicotyledons</taxon>
        <taxon>Gunneridae</taxon>
        <taxon>Pentapetalae</taxon>
        <taxon>rosids</taxon>
        <taxon>fabids</taxon>
        <taxon>Malpighiales</taxon>
        <taxon>Salicaceae</taxon>
        <taxon>Saliceae</taxon>
        <taxon>Salix</taxon>
    </lineage>
</organism>
<keyword evidence="2" id="KW-1185">Reference proteome</keyword>
<comment type="caution">
    <text evidence="1">The sequence shown here is derived from an EMBL/GenBank/DDBJ whole genome shotgun (WGS) entry which is preliminary data.</text>
</comment>
<evidence type="ECO:0000313" key="2">
    <source>
        <dbReference type="Proteomes" id="UP000657918"/>
    </source>
</evidence>
<accession>A0A835JII9</accession>
<protein>
    <submittedName>
        <fullName evidence="1">Uncharacterized protein</fullName>
    </submittedName>
</protein>